<name>A0A183A5Q9_9TREM</name>
<evidence type="ECO:0000313" key="3">
    <source>
        <dbReference type="Proteomes" id="UP000272942"/>
    </source>
</evidence>
<keyword evidence="1" id="KW-0175">Coiled coil</keyword>
<feature type="coiled-coil region" evidence="1">
    <location>
        <begin position="24"/>
        <end position="76"/>
    </location>
</feature>
<reference evidence="4" key="1">
    <citation type="submission" date="2016-06" db="UniProtKB">
        <authorList>
            <consortium name="WormBaseParasite"/>
        </authorList>
    </citation>
    <scope>IDENTIFICATION</scope>
</reference>
<dbReference type="WBParaSite" id="ECPE_0000229401-mRNA-1">
    <property type="protein sequence ID" value="ECPE_0000229401-mRNA-1"/>
    <property type="gene ID" value="ECPE_0000229401"/>
</dbReference>
<dbReference type="Proteomes" id="UP000272942">
    <property type="component" value="Unassembled WGS sequence"/>
</dbReference>
<reference evidence="2 3" key="2">
    <citation type="submission" date="2018-11" db="EMBL/GenBank/DDBJ databases">
        <authorList>
            <consortium name="Pathogen Informatics"/>
        </authorList>
    </citation>
    <scope>NUCLEOTIDE SEQUENCE [LARGE SCALE GENOMIC DNA]</scope>
    <source>
        <strain evidence="2 3">Egypt</strain>
    </source>
</reference>
<protein>
    <submittedName>
        <fullName evidence="4">Cilia- and flagella-associated protein 157</fullName>
    </submittedName>
</protein>
<dbReference type="EMBL" id="UZAN01039525">
    <property type="protein sequence ID" value="VDP66020.1"/>
    <property type="molecule type" value="Genomic_DNA"/>
</dbReference>
<evidence type="ECO:0000313" key="2">
    <source>
        <dbReference type="EMBL" id="VDP66020.1"/>
    </source>
</evidence>
<organism evidence="4">
    <name type="scientific">Echinostoma caproni</name>
    <dbReference type="NCBI Taxonomy" id="27848"/>
    <lineage>
        <taxon>Eukaryota</taxon>
        <taxon>Metazoa</taxon>
        <taxon>Spiralia</taxon>
        <taxon>Lophotrochozoa</taxon>
        <taxon>Platyhelminthes</taxon>
        <taxon>Trematoda</taxon>
        <taxon>Digenea</taxon>
        <taxon>Plagiorchiida</taxon>
        <taxon>Echinostomata</taxon>
        <taxon>Echinostomatoidea</taxon>
        <taxon>Echinostomatidae</taxon>
        <taxon>Echinostoma</taxon>
    </lineage>
</organism>
<keyword evidence="3" id="KW-1185">Reference proteome</keyword>
<proteinExistence type="predicted"/>
<gene>
    <name evidence="2" type="ORF">ECPE_LOCUS2294</name>
</gene>
<dbReference type="AlphaFoldDB" id="A0A183A5Q9"/>
<evidence type="ECO:0000256" key="1">
    <source>
        <dbReference type="SAM" id="Coils"/>
    </source>
</evidence>
<evidence type="ECO:0000313" key="4">
    <source>
        <dbReference type="WBParaSite" id="ECPE_0000229401-mRNA-1"/>
    </source>
</evidence>
<sequence>MTTTELPQTDNGEKTMDLEQTTLLSRVILENSELRENLEKLRAQHETDILEREKTFRDMQEELKQLETEKSTIARNFAEELQTFRDGNQLLEENLTYTQTLLQAEEVKMKLKTEEYASLLKANEHFQNVIGELDERNAKLLMDNTYLDQVAEITSYREFQEEADKHLMVGSCRTPSSIHRGSWDGLNGSVINNTPLETSEKRKTLNETPVVEYLPKALPPATLVNLAKNQPSQKASCLTVEIAYAVNCPEPVGIDHP</sequence>
<accession>A0A183A5Q9</accession>